<accession>A0A4R1LZE4</accession>
<dbReference type="InterPro" id="IPR036890">
    <property type="entry name" value="HATPase_C_sf"/>
</dbReference>
<evidence type="ECO:0000256" key="7">
    <source>
        <dbReference type="SAM" id="Phobius"/>
    </source>
</evidence>
<dbReference type="Pfam" id="PF02518">
    <property type="entry name" value="HATPase_c"/>
    <property type="match status" value="1"/>
</dbReference>
<proteinExistence type="predicted"/>
<gene>
    <name evidence="9" type="ORF">C8N28_1328</name>
</gene>
<feature type="transmembrane region" description="Helical" evidence="7">
    <location>
        <begin position="7"/>
        <end position="25"/>
    </location>
</feature>
<dbReference type="EC" id="2.7.13.3" evidence="2"/>
<name>A0A4R1LZE4_9SPHI</name>
<dbReference type="SUPFAM" id="SSF47384">
    <property type="entry name" value="Homodimeric domain of signal transducing histidine kinase"/>
    <property type="match status" value="1"/>
</dbReference>
<dbReference type="PROSITE" id="PS50109">
    <property type="entry name" value="HIS_KIN"/>
    <property type="match status" value="1"/>
</dbReference>
<evidence type="ECO:0000256" key="1">
    <source>
        <dbReference type="ARBA" id="ARBA00000085"/>
    </source>
</evidence>
<dbReference type="CDD" id="cd00082">
    <property type="entry name" value="HisKA"/>
    <property type="match status" value="1"/>
</dbReference>
<dbReference type="CDD" id="cd00075">
    <property type="entry name" value="HATPase"/>
    <property type="match status" value="1"/>
</dbReference>
<evidence type="ECO:0000256" key="4">
    <source>
        <dbReference type="ARBA" id="ARBA00022679"/>
    </source>
</evidence>
<dbReference type="InterPro" id="IPR003594">
    <property type="entry name" value="HATPase_dom"/>
</dbReference>
<dbReference type="InterPro" id="IPR005467">
    <property type="entry name" value="His_kinase_dom"/>
</dbReference>
<dbReference type="Pfam" id="PF00512">
    <property type="entry name" value="HisKA"/>
    <property type="match status" value="1"/>
</dbReference>
<dbReference type="PRINTS" id="PR00344">
    <property type="entry name" value="BCTRLSENSOR"/>
</dbReference>
<keyword evidence="4" id="KW-0808">Transferase</keyword>
<dbReference type="InterPro" id="IPR050736">
    <property type="entry name" value="Sensor_HK_Regulatory"/>
</dbReference>
<dbReference type="SMART" id="SM00388">
    <property type="entry name" value="HisKA"/>
    <property type="match status" value="1"/>
</dbReference>
<protein>
    <recommendedName>
        <fullName evidence="2">histidine kinase</fullName>
        <ecNumber evidence="2">2.7.13.3</ecNumber>
    </recommendedName>
</protein>
<dbReference type="PANTHER" id="PTHR43711:SF1">
    <property type="entry name" value="HISTIDINE KINASE 1"/>
    <property type="match status" value="1"/>
</dbReference>
<keyword evidence="3" id="KW-0597">Phosphoprotein</keyword>
<evidence type="ECO:0000256" key="5">
    <source>
        <dbReference type="ARBA" id="ARBA00022777"/>
    </source>
</evidence>
<keyword evidence="7" id="KW-0472">Membrane</keyword>
<comment type="catalytic activity">
    <reaction evidence="1">
        <text>ATP + protein L-histidine = ADP + protein N-phospho-L-histidine.</text>
        <dbReference type="EC" id="2.7.13.3"/>
    </reaction>
</comment>
<dbReference type="Gene3D" id="1.10.287.130">
    <property type="match status" value="1"/>
</dbReference>
<dbReference type="Proteomes" id="UP000294616">
    <property type="component" value="Unassembled WGS sequence"/>
</dbReference>
<dbReference type="SMART" id="SM00387">
    <property type="entry name" value="HATPase_c"/>
    <property type="match status" value="1"/>
</dbReference>
<dbReference type="InterPro" id="IPR004358">
    <property type="entry name" value="Sig_transdc_His_kin-like_C"/>
</dbReference>
<evidence type="ECO:0000313" key="10">
    <source>
        <dbReference type="Proteomes" id="UP000294616"/>
    </source>
</evidence>
<evidence type="ECO:0000256" key="2">
    <source>
        <dbReference type="ARBA" id="ARBA00012438"/>
    </source>
</evidence>
<dbReference type="SUPFAM" id="SSF55874">
    <property type="entry name" value="ATPase domain of HSP90 chaperone/DNA topoisomerase II/histidine kinase"/>
    <property type="match status" value="1"/>
</dbReference>
<keyword evidence="7" id="KW-0812">Transmembrane</keyword>
<reference evidence="9 10" key="1">
    <citation type="submission" date="2019-03" db="EMBL/GenBank/DDBJ databases">
        <title>Genomic Encyclopedia of Archaeal and Bacterial Type Strains, Phase II (KMG-II): from individual species to whole genera.</title>
        <authorList>
            <person name="Goeker M."/>
        </authorList>
    </citation>
    <scope>NUCLEOTIDE SEQUENCE [LARGE SCALE GENOMIC DNA]</scope>
    <source>
        <strain evidence="9 10">DSM 22554</strain>
    </source>
</reference>
<dbReference type="EMBL" id="SMGO01000002">
    <property type="protein sequence ID" value="TCK82743.1"/>
    <property type="molecule type" value="Genomic_DNA"/>
</dbReference>
<dbReference type="FunFam" id="3.30.565.10:FF:000006">
    <property type="entry name" value="Sensor histidine kinase WalK"/>
    <property type="match status" value="1"/>
</dbReference>
<keyword evidence="7" id="KW-1133">Transmembrane helix</keyword>
<keyword evidence="5 9" id="KW-0418">Kinase</keyword>
<dbReference type="InterPro" id="IPR036097">
    <property type="entry name" value="HisK_dim/P_sf"/>
</dbReference>
<dbReference type="InterPro" id="IPR003661">
    <property type="entry name" value="HisK_dim/P_dom"/>
</dbReference>
<evidence type="ECO:0000256" key="3">
    <source>
        <dbReference type="ARBA" id="ARBA00022553"/>
    </source>
</evidence>
<evidence type="ECO:0000313" key="9">
    <source>
        <dbReference type="EMBL" id="TCK82743.1"/>
    </source>
</evidence>
<evidence type="ECO:0000259" key="8">
    <source>
        <dbReference type="PROSITE" id="PS50109"/>
    </source>
</evidence>
<feature type="domain" description="Histidine kinase" evidence="8">
    <location>
        <begin position="122"/>
        <end position="341"/>
    </location>
</feature>
<keyword evidence="10" id="KW-1185">Reference proteome</keyword>
<dbReference type="RefSeq" id="WP_132222833.1">
    <property type="nucleotide sequence ID" value="NZ_SMGO01000002.1"/>
</dbReference>
<sequence>MKFRSLIILNAVLVSLAIALVNFYFQRDVFYLIITFISSLIISFCFFYFLMERYIYSKIKIIYKLIHHLKLGKDLKDNLGEQISRDPIGDVQKEVREWAIDKKEEIDALKNQEKFRREFLSNISHEFKTPLFTIQGYIDALQDGLIEEDPLLANSFLNKAANNLDRLSYLIKDIDEISKLESGELPINFQQFDIILLINEVLESLELKAQKHKIKLVFKDKLKGHTMVFADREKIRQVLINLISNSIKYGNEDGKTTVRIFELHDQILVEVADNGIGIDEKNLPRIFERFFRTEKSRAREIGGSGLGLSIVKHIMEAHQQTISVRSKEGVGSTFGFTLEKK</sequence>
<dbReference type="PANTHER" id="PTHR43711">
    <property type="entry name" value="TWO-COMPONENT HISTIDINE KINASE"/>
    <property type="match status" value="1"/>
</dbReference>
<evidence type="ECO:0000256" key="6">
    <source>
        <dbReference type="ARBA" id="ARBA00023012"/>
    </source>
</evidence>
<comment type="caution">
    <text evidence="9">The sequence shown here is derived from an EMBL/GenBank/DDBJ whole genome shotgun (WGS) entry which is preliminary data.</text>
</comment>
<dbReference type="Gene3D" id="3.30.565.10">
    <property type="entry name" value="Histidine kinase-like ATPase, C-terminal domain"/>
    <property type="match status" value="1"/>
</dbReference>
<dbReference type="OrthoDB" id="9813151at2"/>
<dbReference type="AlphaFoldDB" id="A0A4R1LZE4"/>
<keyword evidence="6" id="KW-0902">Two-component regulatory system</keyword>
<organism evidence="9 10">
    <name type="scientific">Albibacterium bauzanense</name>
    <dbReference type="NCBI Taxonomy" id="653929"/>
    <lineage>
        <taxon>Bacteria</taxon>
        <taxon>Pseudomonadati</taxon>
        <taxon>Bacteroidota</taxon>
        <taxon>Sphingobacteriia</taxon>
        <taxon>Sphingobacteriales</taxon>
        <taxon>Sphingobacteriaceae</taxon>
        <taxon>Albibacterium</taxon>
    </lineage>
</organism>
<feature type="transmembrane region" description="Helical" evidence="7">
    <location>
        <begin position="31"/>
        <end position="51"/>
    </location>
</feature>
<dbReference type="GO" id="GO:0000155">
    <property type="term" value="F:phosphorelay sensor kinase activity"/>
    <property type="evidence" value="ECO:0007669"/>
    <property type="project" value="InterPro"/>
</dbReference>